<name>A0A4Z1SXW5_GIAMU</name>
<protein>
    <submittedName>
        <fullName evidence="1">Uncharacterized protein</fullName>
    </submittedName>
</protein>
<reference evidence="1 2" key="1">
    <citation type="submission" date="2019-05" db="EMBL/GenBank/DDBJ databases">
        <title>The compact genome of Giardia muris reveals important steps in the evolution of intestinal protozoan parasites.</title>
        <authorList>
            <person name="Xu F."/>
            <person name="Jimenez-Gonzalez A."/>
            <person name="Einarsson E."/>
            <person name="Astvaldsson A."/>
            <person name="Peirasmaki D."/>
            <person name="Eckmann L."/>
            <person name="Andersson J.O."/>
            <person name="Svard S.G."/>
            <person name="Jerlstrom-Hultqvist J."/>
        </authorList>
    </citation>
    <scope>NUCLEOTIDE SEQUENCE [LARGE SCALE GENOMIC DNA]</scope>
    <source>
        <strain evidence="1 2">Roberts-Thomson</strain>
    </source>
</reference>
<comment type="caution">
    <text evidence="1">The sequence shown here is derived from an EMBL/GenBank/DDBJ whole genome shotgun (WGS) entry which is preliminary data.</text>
</comment>
<evidence type="ECO:0000313" key="1">
    <source>
        <dbReference type="EMBL" id="TNJ30536.1"/>
    </source>
</evidence>
<gene>
    <name evidence="1" type="ORF">GMRT_12307</name>
</gene>
<accession>A0A4Z1SXW5</accession>
<dbReference type="Proteomes" id="UP000315496">
    <property type="component" value="Chromosome 1"/>
</dbReference>
<sequence length="471" mass="53780">MTTEIEDVSLLSEEFLKLGMDSRVRAAVAERLSANTEQLLVEAEELVRRSMEKVLDHYEIPLEIRANALRERLTILHSFEVDINEARDMLAGSMSSLKTYQKEEHDLRVCYEVEGLLQELSISEDVLRNDSSRFIIELPRMVTSLCSLEGIDEEICGPESMELLTQLQTFVTNLCSHWLNSFDDALSIFEHEEVLVVIQECYPQRVCEYLSEAFLIPFKSLIPEEDPIDILLRLVRAFETLSTRSGTWFFVLKETQHFDTLLAFLLKHGTEMALKERLERELSHEGCAAFLYLLKFVNALYKAYNNLGICPPSTLSEDLDLERYGCIALKSILNSLLSMNVHTSEQWLSILGLLTRPPEEVYSSGNVKFPGLFIPAMASRLLEGLREWLEMNAERLTVCRIELQKALDLLILTFPETISTLPFTEIFKTAGTTDDIVKVYLIELRKTWISFSTWLTTAVDPGTGTSQVSKH</sequence>
<dbReference type="EMBL" id="VDLU01000001">
    <property type="protein sequence ID" value="TNJ30536.1"/>
    <property type="molecule type" value="Genomic_DNA"/>
</dbReference>
<organism evidence="1 2">
    <name type="scientific">Giardia muris</name>
    <dbReference type="NCBI Taxonomy" id="5742"/>
    <lineage>
        <taxon>Eukaryota</taxon>
        <taxon>Metamonada</taxon>
        <taxon>Diplomonadida</taxon>
        <taxon>Hexamitidae</taxon>
        <taxon>Giardiinae</taxon>
        <taxon>Giardia</taxon>
    </lineage>
</organism>
<evidence type="ECO:0000313" key="2">
    <source>
        <dbReference type="Proteomes" id="UP000315496"/>
    </source>
</evidence>
<keyword evidence="2" id="KW-1185">Reference proteome</keyword>
<dbReference type="VEuPathDB" id="GiardiaDB:GMRT_12307"/>
<proteinExistence type="predicted"/>
<dbReference type="AlphaFoldDB" id="A0A4Z1SXW5"/>